<gene>
    <name evidence="2" type="ORF">NCTC12475_00958</name>
</gene>
<dbReference type="STRING" id="32024.GCA_000788295_01794"/>
<organism evidence="2 3">
    <name type="scientific">Campylobacter sputorum subsp. sputorum</name>
    <dbReference type="NCBI Taxonomy" id="32024"/>
    <lineage>
        <taxon>Bacteria</taxon>
        <taxon>Pseudomonadati</taxon>
        <taxon>Campylobacterota</taxon>
        <taxon>Epsilonproteobacteria</taxon>
        <taxon>Campylobacterales</taxon>
        <taxon>Campylobacteraceae</taxon>
        <taxon>Campylobacter</taxon>
    </lineage>
</organism>
<evidence type="ECO:0000313" key="3">
    <source>
        <dbReference type="Proteomes" id="UP000254920"/>
    </source>
</evidence>
<evidence type="ECO:0000256" key="1">
    <source>
        <dbReference type="ARBA" id="ARBA00022505"/>
    </source>
</evidence>
<evidence type="ECO:0000313" key="2">
    <source>
        <dbReference type="EMBL" id="SUX10751.1"/>
    </source>
</evidence>
<dbReference type="OrthoDB" id="5373165at2"/>
<dbReference type="PROSITE" id="PS51318">
    <property type="entry name" value="TAT"/>
    <property type="match status" value="1"/>
</dbReference>
<dbReference type="AlphaFoldDB" id="A0A381DJU3"/>
<protein>
    <submittedName>
        <fullName evidence="2">Formate dehydrogenase subunit or accessory protein</fullName>
    </submittedName>
</protein>
<dbReference type="Proteomes" id="UP000254920">
    <property type="component" value="Unassembled WGS sequence"/>
</dbReference>
<name>A0A381DJU3_9BACT</name>
<dbReference type="EMBL" id="UFVD01000001">
    <property type="protein sequence ID" value="SUX10751.1"/>
    <property type="molecule type" value="Genomic_DNA"/>
</dbReference>
<sequence length="60" mass="6857">MKEKRREFLKNAAMIAGGVTVASVPALAVKLEDIKKDSGKKTEVLYQKNPTWEFYYKQAH</sequence>
<dbReference type="NCBIfam" id="TIGR01409">
    <property type="entry name" value="TAT_signal_seq"/>
    <property type="match status" value="1"/>
</dbReference>
<dbReference type="RefSeq" id="WP_033916719.1">
    <property type="nucleotide sequence ID" value="NZ_CP043427.1"/>
</dbReference>
<dbReference type="GeneID" id="93091381"/>
<dbReference type="InterPro" id="IPR019546">
    <property type="entry name" value="TAT_signal_bac_arc"/>
</dbReference>
<dbReference type="InterPro" id="IPR006311">
    <property type="entry name" value="TAT_signal"/>
</dbReference>
<keyword evidence="1" id="KW-0500">Molybdenum</keyword>
<reference evidence="2 3" key="1">
    <citation type="submission" date="2018-06" db="EMBL/GenBank/DDBJ databases">
        <authorList>
            <consortium name="Pathogen Informatics"/>
            <person name="Doyle S."/>
        </authorList>
    </citation>
    <scope>NUCLEOTIDE SEQUENCE [LARGE SCALE GENOMIC DNA]</scope>
    <source>
        <strain evidence="2 3">NCTC12475</strain>
    </source>
</reference>
<accession>A0A381DJU3</accession>
<proteinExistence type="predicted"/>
<keyword evidence="3" id="KW-1185">Reference proteome</keyword>